<comment type="similarity">
    <text evidence="1">Belongs to the sigma-54 factor family.</text>
</comment>
<dbReference type="PRINTS" id="PR00045">
    <property type="entry name" value="SIGMA54FCT"/>
</dbReference>
<proteinExistence type="inferred from homology"/>
<evidence type="ECO:0000256" key="8">
    <source>
        <dbReference type="ARBA" id="ARBA00023163"/>
    </source>
</evidence>
<dbReference type="Gene3D" id="1.10.10.1330">
    <property type="entry name" value="RNA polymerase sigma-54 factor, core-binding domain"/>
    <property type="match status" value="1"/>
</dbReference>
<keyword evidence="7" id="KW-0238">DNA-binding</keyword>
<evidence type="ECO:0000313" key="12">
    <source>
        <dbReference type="Proteomes" id="UP000823921"/>
    </source>
</evidence>
<dbReference type="Pfam" id="PF04552">
    <property type="entry name" value="Sigma54_DBD"/>
    <property type="match status" value="1"/>
</dbReference>
<reference evidence="11" key="2">
    <citation type="submission" date="2021-04" db="EMBL/GenBank/DDBJ databases">
        <authorList>
            <person name="Gilroy R."/>
        </authorList>
    </citation>
    <scope>NUCLEOTIDE SEQUENCE</scope>
    <source>
        <strain evidence="11">CHK192-8294</strain>
    </source>
</reference>
<dbReference type="GO" id="GO:0003677">
    <property type="term" value="F:DNA binding"/>
    <property type="evidence" value="ECO:0007669"/>
    <property type="project" value="UniProtKB-KW"/>
</dbReference>
<sequence>MELNLTQKQTQTLSPQMMQSMEILQMGSQELLEYIEEAVQENPVLEPEERYDKADESDQLRRKLEWLESTDPQNRYYHQQDTEEDDDRLGNYGTMEDREDNLYYYVLSQLKVLDLPPEVMEAGTFLVESLNQNGWLDEPLDALAADCGCPVEVLEQALAAVQSLEPAGVGARDLSECLHLQLIRRTPVDELAVRIVDSQLDALSKSRYGLIARELKATPEEVRASCELIRTLNPRPGTGFAARENLTYINPDIIVVSFPDHFELLTNDYYFPTLGISGYYTRLLKESDDQQVKDYLTGKVKQAKWMVHAIEQRRSTLMSCASCILDLQEAFFRQGPGHLVPMSLADVAGRIGVHESTVSRAVKDKYIQCSMGVYPLSYFFSRSLGTGSEDAASPDAAKALLKKLIAGEDKKKPLSDQKLCELMTAQGCPLSRRTVAKYRDELHIPSTTGRKQYE</sequence>
<evidence type="ECO:0000259" key="10">
    <source>
        <dbReference type="Pfam" id="PF04963"/>
    </source>
</evidence>
<evidence type="ECO:0000256" key="5">
    <source>
        <dbReference type="ARBA" id="ARBA00023015"/>
    </source>
</evidence>
<dbReference type="NCBIfam" id="TIGR02395">
    <property type="entry name" value="rpoN_sigma"/>
    <property type="match status" value="1"/>
</dbReference>
<dbReference type="AlphaFoldDB" id="A0A9D2SBV4"/>
<dbReference type="InterPro" id="IPR007046">
    <property type="entry name" value="RNA_pol_sigma_54_core-bd"/>
</dbReference>
<comment type="caution">
    <text evidence="11">The sequence shown here is derived from an EMBL/GenBank/DDBJ whole genome shotgun (WGS) entry which is preliminary data.</text>
</comment>
<dbReference type="PROSITE" id="PS50044">
    <property type="entry name" value="SIGMA54_3"/>
    <property type="match status" value="1"/>
</dbReference>
<dbReference type="Pfam" id="PF04963">
    <property type="entry name" value="Sigma54_CBD"/>
    <property type="match status" value="1"/>
</dbReference>
<evidence type="ECO:0000313" key="11">
    <source>
        <dbReference type="EMBL" id="HJB80570.1"/>
    </source>
</evidence>
<evidence type="ECO:0000256" key="1">
    <source>
        <dbReference type="ARBA" id="ARBA00008798"/>
    </source>
</evidence>
<dbReference type="InterPro" id="IPR038709">
    <property type="entry name" value="RpoN_core-bd_sf"/>
</dbReference>
<dbReference type="GO" id="GO:0016987">
    <property type="term" value="F:sigma factor activity"/>
    <property type="evidence" value="ECO:0007669"/>
    <property type="project" value="UniProtKB-KW"/>
</dbReference>
<keyword evidence="5" id="KW-0805">Transcription regulation</keyword>
<keyword evidence="4" id="KW-0548">Nucleotidyltransferase</keyword>
<keyword evidence="6" id="KW-0731">Sigma factor</keyword>
<evidence type="ECO:0000259" key="9">
    <source>
        <dbReference type="Pfam" id="PF04552"/>
    </source>
</evidence>
<dbReference type="EMBL" id="DWXO01000061">
    <property type="protein sequence ID" value="HJB80570.1"/>
    <property type="molecule type" value="Genomic_DNA"/>
</dbReference>
<dbReference type="GO" id="GO:0016779">
    <property type="term" value="F:nucleotidyltransferase activity"/>
    <property type="evidence" value="ECO:0007669"/>
    <property type="project" value="UniProtKB-KW"/>
</dbReference>
<accession>A0A9D2SBV4</accession>
<dbReference type="Proteomes" id="UP000823921">
    <property type="component" value="Unassembled WGS sequence"/>
</dbReference>
<dbReference type="Pfam" id="PF00309">
    <property type="entry name" value="Sigma54_AID"/>
    <property type="match status" value="1"/>
</dbReference>
<dbReference type="GO" id="GO:0001216">
    <property type="term" value="F:DNA-binding transcription activator activity"/>
    <property type="evidence" value="ECO:0007669"/>
    <property type="project" value="InterPro"/>
</dbReference>
<dbReference type="InterPro" id="IPR000394">
    <property type="entry name" value="RNA_pol_sigma_54"/>
</dbReference>
<dbReference type="PANTHER" id="PTHR32248">
    <property type="entry name" value="RNA POLYMERASE SIGMA-54 FACTOR"/>
    <property type="match status" value="1"/>
</dbReference>
<dbReference type="PIRSF" id="PIRSF000774">
    <property type="entry name" value="RpoN"/>
    <property type="match status" value="1"/>
</dbReference>
<evidence type="ECO:0000256" key="3">
    <source>
        <dbReference type="ARBA" id="ARBA00022679"/>
    </source>
</evidence>
<dbReference type="PANTHER" id="PTHR32248:SF4">
    <property type="entry name" value="RNA POLYMERASE SIGMA-54 FACTOR"/>
    <property type="match status" value="1"/>
</dbReference>
<dbReference type="Gene3D" id="1.10.10.60">
    <property type="entry name" value="Homeodomain-like"/>
    <property type="match status" value="1"/>
</dbReference>
<dbReference type="PROSITE" id="PS00717">
    <property type="entry name" value="SIGMA54_1"/>
    <property type="match status" value="1"/>
</dbReference>
<keyword evidence="8" id="KW-0804">Transcription</keyword>
<feature type="domain" description="RNA polymerase sigma factor 54 DNA-binding" evidence="9">
    <location>
        <begin position="294"/>
        <end position="452"/>
    </location>
</feature>
<keyword evidence="3" id="KW-0808">Transferase</keyword>
<name>A0A9D2SBV4_9FIRM</name>
<evidence type="ECO:0000256" key="6">
    <source>
        <dbReference type="ARBA" id="ARBA00023082"/>
    </source>
</evidence>
<evidence type="ECO:0000256" key="4">
    <source>
        <dbReference type="ARBA" id="ARBA00022695"/>
    </source>
</evidence>
<dbReference type="InterPro" id="IPR007634">
    <property type="entry name" value="RNA_pol_sigma_54_DNA-bd"/>
</dbReference>
<keyword evidence="2" id="KW-0240">DNA-directed RNA polymerase</keyword>
<dbReference type="GO" id="GO:0006352">
    <property type="term" value="P:DNA-templated transcription initiation"/>
    <property type="evidence" value="ECO:0007669"/>
    <property type="project" value="InterPro"/>
</dbReference>
<reference evidence="11" key="1">
    <citation type="journal article" date="2021" name="PeerJ">
        <title>Extensive microbial diversity within the chicken gut microbiome revealed by metagenomics and culture.</title>
        <authorList>
            <person name="Gilroy R."/>
            <person name="Ravi A."/>
            <person name="Getino M."/>
            <person name="Pursley I."/>
            <person name="Horton D.L."/>
            <person name="Alikhan N.F."/>
            <person name="Baker D."/>
            <person name="Gharbi K."/>
            <person name="Hall N."/>
            <person name="Watson M."/>
            <person name="Adriaenssens E.M."/>
            <person name="Foster-Nyarko E."/>
            <person name="Jarju S."/>
            <person name="Secka A."/>
            <person name="Antonio M."/>
            <person name="Oren A."/>
            <person name="Chaudhuri R.R."/>
            <person name="La Ragione R."/>
            <person name="Hildebrand F."/>
            <person name="Pallen M.J."/>
        </authorList>
    </citation>
    <scope>NUCLEOTIDE SEQUENCE</scope>
    <source>
        <strain evidence="11">CHK192-8294</strain>
    </source>
</reference>
<gene>
    <name evidence="11" type="primary">rpoN</name>
    <name evidence="11" type="ORF">H9712_06275</name>
</gene>
<dbReference type="PROSITE" id="PS00718">
    <property type="entry name" value="SIGMA54_2"/>
    <property type="match status" value="1"/>
</dbReference>
<organism evidence="11 12">
    <name type="scientific">Candidatus Flavonifractor intestinigallinarum</name>
    <dbReference type="NCBI Taxonomy" id="2838586"/>
    <lineage>
        <taxon>Bacteria</taxon>
        <taxon>Bacillati</taxon>
        <taxon>Bacillota</taxon>
        <taxon>Clostridia</taxon>
        <taxon>Eubacteriales</taxon>
        <taxon>Oscillospiraceae</taxon>
        <taxon>Flavonifractor</taxon>
    </lineage>
</organism>
<evidence type="ECO:0000256" key="2">
    <source>
        <dbReference type="ARBA" id="ARBA00022478"/>
    </source>
</evidence>
<feature type="domain" description="RNA polymerase sigma factor 54 core-binding" evidence="10">
    <location>
        <begin position="95"/>
        <end position="280"/>
    </location>
</feature>
<protein>
    <submittedName>
        <fullName evidence="11">RNA polymerase factor sigma-54</fullName>
    </submittedName>
</protein>
<evidence type="ECO:0000256" key="7">
    <source>
        <dbReference type="ARBA" id="ARBA00023125"/>
    </source>
</evidence>
<dbReference type="GO" id="GO:0000428">
    <property type="term" value="C:DNA-directed RNA polymerase complex"/>
    <property type="evidence" value="ECO:0007669"/>
    <property type="project" value="UniProtKB-KW"/>
</dbReference>